<comment type="caution">
    <text evidence="2">The sequence shown here is derived from an EMBL/GenBank/DDBJ whole genome shotgun (WGS) entry which is preliminary data.</text>
</comment>
<feature type="transmembrane region" description="Helical" evidence="1">
    <location>
        <begin position="12"/>
        <end position="35"/>
    </location>
</feature>
<feature type="transmembrane region" description="Helical" evidence="1">
    <location>
        <begin position="47"/>
        <end position="67"/>
    </location>
</feature>
<dbReference type="RefSeq" id="WP_379021639.1">
    <property type="nucleotide sequence ID" value="NZ_JBHRTA010000029.1"/>
</dbReference>
<dbReference type="EMBL" id="JBHRTA010000029">
    <property type="protein sequence ID" value="MFC3197699.1"/>
    <property type="molecule type" value="Genomic_DNA"/>
</dbReference>
<evidence type="ECO:0000313" key="2">
    <source>
        <dbReference type="EMBL" id="MFC3197699.1"/>
    </source>
</evidence>
<gene>
    <name evidence="2" type="ORF">ACFOET_08750</name>
</gene>
<proteinExistence type="predicted"/>
<organism evidence="2 3">
    <name type="scientific">Parapedobacter deserti</name>
    <dbReference type="NCBI Taxonomy" id="1912957"/>
    <lineage>
        <taxon>Bacteria</taxon>
        <taxon>Pseudomonadati</taxon>
        <taxon>Bacteroidota</taxon>
        <taxon>Sphingobacteriia</taxon>
        <taxon>Sphingobacteriales</taxon>
        <taxon>Sphingobacteriaceae</taxon>
        <taxon>Parapedobacter</taxon>
    </lineage>
</organism>
<keyword evidence="1" id="KW-0472">Membrane</keyword>
<dbReference type="Proteomes" id="UP001595526">
    <property type="component" value="Unassembled WGS sequence"/>
</dbReference>
<keyword evidence="3" id="KW-1185">Reference proteome</keyword>
<accession>A0ABV7JLJ4</accession>
<reference evidence="3" key="1">
    <citation type="journal article" date="2019" name="Int. J. Syst. Evol. Microbiol.">
        <title>The Global Catalogue of Microorganisms (GCM) 10K type strain sequencing project: providing services to taxonomists for standard genome sequencing and annotation.</title>
        <authorList>
            <consortium name="The Broad Institute Genomics Platform"/>
            <consortium name="The Broad Institute Genome Sequencing Center for Infectious Disease"/>
            <person name="Wu L."/>
            <person name="Ma J."/>
        </authorList>
    </citation>
    <scope>NUCLEOTIDE SEQUENCE [LARGE SCALE GENOMIC DNA]</scope>
    <source>
        <strain evidence="3">KCTC 52416</strain>
    </source>
</reference>
<name>A0ABV7JLJ4_9SPHI</name>
<keyword evidence="1" id="KW-1133">Transmembrane helix</keyword>
<protein>
    <submittedName>
        <fullName evidence="2">Uncharacterized protein</fullName>
    </submittedName>
</protein>
<sequence>MIFQLFIPNKQQHFITVDGVVVVLWLVYFTIFWGFEGLLFSKGSLIGMVYGISLVCVSLFLLIAFHFRYEPLRGKLQGDIVLAADGIHVNDHYYALTDITSIDFFVGDYYGHNPPMRHTLNPRLSQGVNNYIKFTDAIGKEHQYYFKLFSANGSQELYPIIKQATVLGKMPLLRGLELLGINDYDEIQRFKAEHFKG</sequence>
<keyword evidence="1" id="KW-0812">Transmembrane</keyword>
<evidence type="ECO:0000313" key="3">
    <source>
        <dbReference type="Proteomes" id="UP001595526"/>
    </source>
</evidence>
<evidence type="ECO:0000256" key="1">
    <source>
        <dbReference type="SAM" id="Phobius"/>
    </source>
</evidence>